<feature type="non-terminal residue" evidence="10">
    <location>
        <position position="1"/>
    </location>
</feature>
<dbReference type="GO" id="GO:0043138">
    <property type="term" value="F:3'-5' DNA helicase activity"/>
    <property type="evidence" value="ECO:0007669"/>
    <property type="project" value="UniProtKB-EC"/>
</dbReference>
<dbReference type="SMART" id="SM00487">
    <property type="entry name" value="DEXDc"/>
    <property type="match status" value="1"/>
</dbReference>
<evidence type="ECO:0000313" key="11">
    <source>
        <dbReference type="Proteomes" id="UP000053477"/>
    </source>
</evidence>
<sequence length="505" mass="56505">YDSDATRQRIANILKEKMDGKEPYIWQLDVGEAMHMGLDSVVIAGTGAGKTLPFIMPVVLGGTVIIISPLNALQGDQVRRFEKYGLKAVDVNGQTWTESLAKKLERGEFDVILTSPEMCFEHAGFRALLSSGAFTKHLAAIIVDECHVIKTWGEKFRKSFSALGALRSFVPVGVPILATSATLTPSDVDDITKVLEINMETAFFLHRGNDRPNIAYAVKYIKSQLDFDALKEFFCATYEKPEDIPKIAIYIDRCLSTQIVTQRIRSWVPPELHGSIAYFHSHRNDRAKKITLDAFLRGDHRVLIATEAAGMGTDIPDITRVVQFGLPDSLSTWLQRAGRAGRDPNSIAEATLLAEASMFKKQKKRKKKGTGQEVQEATSSGQLDNGANEKKCSACLRAYIETKGCRQDVQDRHFQNPPRTIQTRKKEWLTSARDVLKKLRLDIKEREYLYSSLSADAILPDSVLGKLASKARLRTIEDIEKEINPPWLYARKHGEEVLSVLLTLD</sequence>
<dbReference type="GO" id="GO:0016787">
    <property type="term" value="F:hydrolase activity"/>
    <property type="evidence" value="ECO:0007669"/>
    <property type="project" value="UniProtKB-KW"/>
</dbReference>
<dbReference type="PANTHER" id="PTHR13710">
    <property type="entry name" value="DNA HELICASE RECQ FAMILY MEMBER"/>
    <property type="match status" value="1"/>
</dbReference>
<dbReference type="STRING" id="27342.A0A0H2R3R7"/>
<accession>A0A0H2R3R7</accession>
<dbReference type="EC" id="5.6.2.4" evidence="5"/>
<organism evidence="10 11">
    <name type="scientific">Schizopora paradoxa</name>
    <dbReference type="NCBI Taxonomy" id="27342"/>
    <lineage>
        <taxon>Eukaryota</taxon>
        <taxon>Fungi</taxon>
        <taxon>Dikarya</taxon>
        <taxon>Basidiomycota</taxon>
        <taxon>Agaricomycotina</taxon>
        <taxon>Agaricomycetes</taxon>
        <taxon>Hymenochaetales</taxon>
        <taxon>Schizoporaceae</taxon>
        <taxon>Schizopora</taxon>
    </lineage>
</organism>
<comment type="similarity">
    <text evidence="1">Belongs to the helicase family. RecQ subfamily.</text>
</comment>
<feature type="region of interest" description="Disordered" evidence="6">
    <location>
        <begin position="361"/>
        <end position="385"/>
    </location>
</feature>
<dbReference type="AlphaFoldDB" id="A0A0H2R3R7"/>
<evidence type="ECO:0000256" key="7">
    <source>
        <dbReference type="SAM" id="Phobius"/>
    </source>
</evidence>
<dbReference type="InterPro" id="IPR011545">
    <property type="entry name" value="DEAD/DEAH_box_helicase_dom"/>
</dbReference>
<gene>
    <name evidence="10" type="ORF">SCHPADRAFT_806821</name>
</gene>
<dbReference type="EMBL" id="KQ086205">
    <property type="protein sequence ID" value="KLO06459.1"/>
    <property type="molecule type" value="Genomic_DNA"/>
</dbReference>
<comment type="catalytic activity">
    <reaction evidence="4">
        <text>Couples ATP hydrolysis with the unwinding of duplex DNA by translocating in the 3'-5' direction.</text>
        <dbReference type="EC" id="5.6.2.4"/>
    </reaction>
</comment>
<dbReference type="PROSITE" id="PS51192">
    <property type="entry name" value="HELICASE_ATP_BIND_1"/>
    <property type="match status" value="1"/>
</dbReference>
<evidence type="ECO:0000256" key="2">
    <source>
        <dbReference type="ARBA" id="ARBA00022741"/>
    </source>
</evidence>
<keyword evidence="7" id="KW-0472">Membrane</keyword>
<name>A0A0H2R3R7_9AGAM</name>
<proteinExistence type="inferred from homology"/>
<keyword evidence="10" id="KW-0378">Hydrolase</keyword>
<keyword evidence="11" id="KW-1185">Reference proteome</keyword>
<reference evidence="10 11" key="1">
    <citation type="submission" date="2015-04" db="EMBL/GenBank/DDBJ databases">
        <title>Complete genome sequence of Schizopora paradoxa KUC8140, a cosmopolitan wood degrader in East Asia.</title>
        <authorList>
            <consortium name="DOE Joint Genome Institute"/>
            <person name="Min B."/>
            <person name="Park H."/>
            <person name="Jang Y."/>
            <person name="Kim J.-J."/>
            <person name="Kim K.H."/>
            <person name="Pangilinan J."/>
            <person name="Lipzen A."/>
            <person name="Riley R."/>
            <person name="Grigoriev I.V."/>
            <person name="Spatafora J.W."/>
            <person name="Choi I.-G."/>
        </authorList>
    </citation>
    <scope>NUCLEOTIDE SEQUENCE [LARGE SCALE GENOMIC DNA]</scope>
    <source>
        <strain evidence="10 11">KUC8140</strain>
    </source>
</reference>
<dbReference type="GO" id="GO:0005524">
    <property type="term" value="F:ATP binding"/>
    <property type="evidence" value="ECO:0007669"/>
    <property type="project" value="UniProtKB-KW"/>
</dbReference>
<evidence type="ECO:0000256" key="5">
    <source>
        <dbReference type="ARBA" id="ARBA00034808"/>
    </source>
</evidence>
<dbReference type="InterPro" id="IPR014001">
    <property type="entry name" value="Helicase_ATP-bd"/>
</dbReference>
<protein>
    <recommendedName>
        <fullName evidence="5">DNA 3'-5' helicase</fullName>
        <ecNumber evidence="5">5.6.2.4</ecNumber>
    </recommendedName>
</protein>
<evidence type="ECO:0000256" key="1">
    <source>
        <dbReference type="ARBA" id="ARBA00005446"/>
    </source>
</evidence>
<dbReference type="SMART" id="SM00490">
    <property type="entry name" value="HELICc"/>
    <property type="match status" value="1"/>
</dbReference>
<dbReference type="InterPro" id="IPR001650">
    <property type="entry name" value="Helicase_C-like"/>
</dbReference>
<feature type="domain" description="Helicase C-terminal" evidence="9">
    <location>
        <begin position="229"/>
        <end position="382"/>
    </location>
</feature>
<dbReference type="OrthoDB" id="2499463at2759"/>
<dbReference type="PANTHER" id="PTHR13710:SF154">
    <property type="entry name" value="RECQ HELICASE, PUTATIVE (AFU_ORTHOLOGUE AFUA_6G14720)-RELATED"/>
    <property type="match status" value="1"/>
</dbReference>
<feature type="domain" description="Helicase ATP-binding" evidence="8">
    <location>
        <begin position="31"/>
        <end position="201"/>
    </location>
</feature>
<evidence type="ECO:0000256" key="3">
    <source>
        <dbReference type="ARBA" id="ARBA00022840"/>
    </source>
</evidence>
<evidence type="ECO:0000256" key="4">
    <source>
        <dbReference type="ARBA" id="ARBA00034617"/>
    </source>
</evidence>
<keyword evidence="2" id="KW-0547">Nucleotide-binding</keyword>
<feature type="compositionally biased region" description="Polar residues" evidence="6">
    <location>
        <begin position="372"/>
        <end position="385"/>
    </location>
</feature>
<dbReference type="Pfam" id="PF00271">
    <property type="entry name" value="Helicase_C"/>
    <property type="match status" value="1"/>
</dbReference>
<feature type="non-terminal residue" evidence="10">
    <location>
        <position position="505"/>
    </location>
</feature>
<evidence type="ECO:0000259" key="9">
    <source>
        <dbReference type="PROSITE" id="PS51194"/>
    </source>
</evidence>
<keyword evidence="7" id="KW-0812">Transmembrane</keyword>
<dbReference type="PROSITE" id="PS51194">
    <property type="entry name" value="HELICASE_CTER"/>
    <property type="match status" value="1"/>
</dbReference>
<dbReference type="Gene3D" id="3.40.50.300">
    <property type="entry name" value="P-loop containing nucleotide triphosphate hydrolases"/>
    <property type="match status" value="2"/>
</dbReference>
<evidence type="ECO:0000256" key="6">
    <source>
        <dbReference type="SAM" id="MobiDB-lite"/>
    </source>
</evidence>
<keyword evidence="7" id="KW-1133">Transmembrane helix</keyword>
<dbReference type="GO" id="GO:0005737">
    <property type="term" value="C:cytoplasm"/>
    <property type="evidence" value="ECO:0007669"/>
    <property type="project" value="TreeGrafter"/>
</dbReference>
<dbReference type="GO" id="GO:0003676">
    <property type="term" value="F:nucleic acid binding"/>
    <property type="evidence" value="ECO:0007669"/>
    <property type="project" value="InterPro"/>
</dbReference>
<dbReference type="GO" id="GO:0000724">
    <property type="term" value="P:double-strand break repair via homologous recombination"/>
    <property type="evidence" value="ECO:0007669"/>
    <property type="project" value="TreeGrafter"/>
</dbReference>
<dbReference type="InParanoid" id="A0A0H2R3R7"/>
<dbReference type="InterPro" id="IPR027417">
    <property type="entry name" value="P-loop_NTPase"/>
</dbReference>
<dbReference type="SUPFAM" id="SSF52540">
    <property type="entry name" value="P-loop containing nucleoside triphosphate hydrolases"/>
    <property type="match status" value="1"/>
</dbReference>
<evidence type="ECO:0000313" key="10">
    <source>
        <dbReference type="EMBL" id="KLO06459.1"/>
    </source>
</evidence>
<keyword evidence="3" id="KW-0067">ATP-binding</keyword>
<feature type="transmembrane region" description="Helical" evidence="7">
    <location>
        <begin position="54"/>
        <end position="73"/>
    </location>
</feature>
<dbReference type="Pfam" id="PF00270">
    <property type="entry name" value="DEAD"/>
    <property type="match status" value="1"/>
</dbReference>
<evidence type="ECO:0000259" key="8">
    <source>
        <dbReference type="PROSITE" id="PS51192"/>
    </source>
</evidence>
<dbReference type="GO" id="GO:0005694">
    <property type="term" value="C:chromosome"/>
    <property type="evidence" value="ECO:0007669"/>
    <property type="project" value="TreeGrafter"/>
</dbReference>
<dbReference type="GO" id="GO:0009378">
    <property type="term" value="F:four-way junction helicase activity"/>
    <property type="evidence" value="ECO:0007669"/>
    <property type="project" value="TreeGrafter"/>
</dbReference>
<dbReference type="Proteomes" id="UP000053477">
    <property type="component" value="Unassembled WGS sequence"/>
</dbReference>